<accession>A0AAQ4PBX6</accession>
<dbReference type="PANTHER" id="PTHR21564">
    <property type="entry name" value="BRAKELESS PROTEIN"/>
    <property type="match status" value="1"/>
</dbReference>
<dbReference type="InterPro" id="IPR040010">
    <property type="entry name" value="ZN608/ZN609"/>
</dbReference>
<evidence type="ECO:0000313" key="3">
    <source>
        <dbReference type="Proteomes" id="UP000007635"/>
    </source>
</evidence>
<dbReference type="SUPFAM" id="SSF56219">
    <property type="entry name" value="DNase I-like"/>
    <property type="match status" value="1"/>
</dbReference>
<protein>
    <submittedName>
        <fullName evidence="2">Uncharacterized protein</fullName>
    </submittedName>
</protein>
<reference evidence="2 3" key="1">
    <citation type="journal article" date="2021" name="G3 (Bethesda)">
        <title>Improved contiguity of the threespine stickleback genome using long-read sequencing.</title>
        <authorList>
            <person name="Nath S."/>
            <person name="Shaw D.E."/>
            <person name="White M.A."/>
        </authorList>
    </citation>
    <scope>NUCLEOTIDE SEQUENCE [LARGE SCALE GENOMIC DNA]</scope>
    <source>
        <strain evidence="2 3">Lake Benthic</strain>
    </source>
</reference>
<feature type="compositionally biased region" description="Basic and acidic residues" evidence="1">
    <location>
        <begin position="131"/>
        <end position="152"/>
    </location>
</feature>
<evidence type="ECO:0000256" key="1">
    <source>
        <dbReference type="SAM" id="MobiDB-lite"/>
    </source>
</evidence>
<dbReference type="GO" id="GO:0006357">
    <property type="term" value="P:regulation of transcription by RNA polymerase II"/>
    <property type="evidence" value="ECO:0007669"/>
    <property type="project" value="TreeGrafter"/>
</dbReference>
<sequence>MSLSSGTADGKGVDPNAVEAYDSGDEWDIGVGNLIIDLDADLEKDKLEMSSGKEGGGGMAAPPVATLVDNIKFISMGAATQAKESKAKSKRSKNSKESAKLGLEGAKKEIQGRGPGNPHSQNLNRTTQIKGADKFDKPPRTIPVMKKDKDGVSGKAKKEKMEEVTLGALGPEKESVAPILPAGAPCIVLFEDQQKPESAIAKQLGDMALDTFGLPVAMTMQEPDSGDCRNLKKAVGVKHLVTGGLWNSQSATPKADFISGFAVQQSLDFLSLTETWITPENTSTLAALSSAFSFSHASRPTGKGGGTGLLISPKWSVSLYPLPPSTQLSFEFHAVPVTHPVQLTIVVLYRPPGSFGNFLEELDILLSNFPENGPLLILLDSPTQDLTVNFGNSVLTPTLTARNLGVTLDSQLSLTPNITATTRSSRYTLYNIRRIRPLLTQKAAQVLIQALVISRLDYCNSLLAGLPATAIRPLQLIQNAAPRLVFNLPKFSHTTPLLRSLHWYRWLIQF</sequence>
<evidence type="ECO:0000313" key="2">
    <source>
        <dbReference type="Ensembl" id="ENSGACP00000035151.1"/>
    </source>
</evidence>
<feature type="region of interest" description="Disordered" evidence="1">
    <location>
        <begin position="80"/>
        <end position="158"/>
    </location>
</feature>
<feature type="compositionally biased region" description="Polar residues" evidence="1">
    <location>
        <begin position="118"/>
        <end position="129"/>
    </location>
</feature>
<dbReference type="GeneTree" id="ENSGT00390000008748"/>
<dbReference type="PANTHER" id="PTHR21564:SF2">
    <property type="entry name" value="ZINC FINGER PROTEIN 609"/>
    <property type="match status" value="1"/>
</dbReference>
<dbReference type="Proteomes" id="UP000007635">
    <property type="component" value="Chromosome Y"/>
</dbReference>
<name>A0AAQ4PBX6_GASAC</name>
<dbReference type="GO" id="GO:0005634">
    <property type="term" value="C:nucleus"/>
    <property type="evidence" value="ECO:0007669"/>
    <property type="project" value="TreeGrafter"/>
</dbReference>
<dbReference type="InterPro" id="IPR036691">
    <property type="entry name" value="Endo/exonu/phosph_ase_sf"/>
</dbReference>
<feature type="compositionally biased region" description="Basic and acidic residues" evidence="1">
    <location>
        <begin position="94"/>
        <end position="111"/>
    </location>
</feature>
<keyword evidence="3" id="KW-1185">Reference proteome</keyword>
<organism evidence="2 3">
    <name type="scientific">Gasterosteus aculeatus aculeatus</name>
    <name type="common">three-spined stickleback</name>
    <dbReference type="NCBI Taxonomy" id="481459"/>
    <lineage>
        <taxon>Eukaryota</taxon>
        <taxon>Metazoa</taxon>
        <taxon>Chordata</taxon>
        <taxon>Craniata</taxon>
        <taxon>Vertebrata</taxon>
        <taxon>Euteleostomi</taxon>
        <taxon>Actinopterygii</taxon>
        <taxon>Neopterygii</taxon>
        <taxon>Teleostei</taxon>
        <taxon>Neoteleostei</taxon>
        <taxon>Acanthomorphata</taxon>
        <taxon>Eupercaria</taxon>
        <taxon>Perciformes</taxon>
        <taxon>Cottioidei</taxon>
        <taxon>Gasterosteales</taxon>
        <taxon>Gasterosteidae</taxon>
        <taxon>Gasterosteus</taxon>
    </lineage>
</organism>
<reference evidence="2" key="2">
    <citation type="submission" date="2025-08" db="UniProtKB">
        <authorList>
            <consortium name="Ensembl"/>
        </authorList>
    </citation>
    <scope>IDENTIFICATION</scope>
</reference>
<proteinExistence type="predicted"/>
<reference evidence="2" key="3">
    <citation type="submission" date="2025-09" db="UniProtKB">
        <authorList>
            <consortium name="Ensembl"/>
        </authorList>
    </citation>
    <scope>IDENTIFICATION</scope>
</reference>
<dbReference type="AlphaFoldDB" id="A0AAQ4PBX6"/>
<dbReference type="Gene3D" id="3.60.10.10">
    <property type="entry name" value="Endonuclease/exonuclease/phosphatase"/>
    <property type="match status" value="1"/>
</dbReference>
<dbReference type="Ensembl" id="ENSGACT00000087515.1">
    <property type="protein sequence ID" value="ENSGACP00000035151.1"/>
    <property type="gene ID" value="ENSGACG00000024918.1"/>
</dbReference>